<dbReference type="AlphaFoldDB" id="A0A1Y1Y6W3"/>
<sequence length="391" mass="44203">MQHHAYGNQPTQVDVNDIQALLDAKTRGIPVLLLPQVFARQIVHNPEIMSPKRPDANIDEATTLAGFLRHHGTMMLNEQAGVPKKDWDFDLLLALFCSNVDKQHSFDRHFKETRFRALKCQIVRQYALVNKLPGRYILDTSYVLACHEAWGLHSKPGQPTFHRENFVRQFKKFGEYYVTLTTFRMRSLENAFGKVSNRAIELYPALPATDTDRLDRIKEVAGLLGIQSRLVRHEEMDFDAAGENGDSDRETTDGLPLMKRKKHITRGKAKGKAKLGEPEEPVAPAFKRIDKSRFEIALQNKPILSGLLEPIAELAEAESKSMEIGEMLGALTNVEMDMALGDLDHLFNKLDLSAMSRTQRATRQIVWHGHSGGEYRMGICKLGGTVLMDCR</sequence>
<evidence type="ECO:0000313" key="1">
    <source>
        <dbReference type="EMBL" id="ORX93760.1"/>
    </source>
</evidence>
<dbReference type="Proteomes" id="UP000193144">
    <property type="component" value="Unassembled WGS sequence"/>
</dbReference>
<dbReference type="EMBL" id="MCFA01000329">
    <property type="protein sequence ID" value="ORX93760.1"/>
    <property type="molecule type" value="Genomic_DNA"/>
</dbReference>
<protein>
    <submittedName>
        <fullName evidence="1">Uncharacterized protein</fullName>
    </submittedName>
</protein>
<name>A0A1Y1Y6W3_9PLEO</name>
<gene>
    <name evidence="1" type="ORF">BCR34DRAFT_646334</name>
</gene>
<evidence type="ECO:0000313" key="2">
    <source>
        <dbReference type="Proteomes" id="UP000193144"/>
    </source>
</evidence>
<reference evidence="1 2" key="1">
    <citation type="submission" date="2016-07" db="EMBL/GenBank/DDBJ databases">
        <title>Pervasive Adenine N6-methylation of Active Genes in Fungi.</title>
        <authorList>
            <consortium name="DOE Joint Genome Institute"/>
            <person name="Mondo S.J."/>
            <person name="Dannebaum R.O."/>
            <person name="Kuo R.C."/>
            <person name="Labutti K."/>
            <person name="Haridas S."/>
            <person name="Kuo A."/>
            <person name="Salamov A."/>
            <person name="Ahrendt S.R."/>
            <person name="Lipzen A."/>
            <person name="Sullivan W."/>
            <person name="Andreopoulos W.B."/>
            <person name="Clum A."/>
            <person name="Lindquist E."/>
            <person name="Daum C."/>
            <person name="Ramamoorthy G.K."/>
            <person name="Gryganskyi A."/>
            <person name="Culley D."/>
            <person name="Magnuson J.K."/>
            <person name="James T.Y."/>
            <person name="O'Malley M.A."/>
            <person name="Stajich J.E."/>
            <person name="Spatafora J.W."/>
            <person name="Visel A."/>
            <person name="Grigoriev I.V."/>
        </authorList>
    </citation>
    <scope>NUCLEOTIDE SEQUENCE [LARGE SCALE GENOMIC DNA]</scope>
    <source>
        <strain evidence="1 2">CBS 115471</strain>
    </source>
</reference>
<accession>A0A1Y1Y6W3</accession>
<proteinExistence type="predicted"/>
<organism evidence="1 2">
    <name type="scientific">Clohesyomyces aquaticus</name>
    <dbReference type="NCBI Taxonomy" id="1231657"/>
    <lineage>
        <taxon>Eukaryota</taxon>
        <taxon>Fungi</taxon>
        <taxon>Dikarya</taxon>
        <taxon>Ascomycota</taxon>
        <taxon>Pezizomycotina</taxon>
        <taxon>Dothideomycetes</taxon>
        <taxon>Pleosporomycetidae</taxon>
        <taxon>Pleosporales</taxon>
        <taxon>Lindgomycetaceae</taxon>
        <taxon>Clohesyomyces</taxon>
    </lineage>
</organism>
<comment type="caution">
    <text evidence="1">The sequence shown here is derived from an EMBL/GenBank/DDBJ whole genome shotgun (WGS) entry which is preliminary data.</text>
</comment>
<keyword evidence="2" id="KW-1185">Reference proteome</keyword>